<organism evidence="1 2">
    <name type="scientific">Myodes glareolus</name>
    <name type="common">Bank vole</name>
    <name type="synonym">Clethrionomys glareolus</name>
    <dbReference type="NCBI Taxonomy" id="447135"/>
    <lineage>
        <taxon>Eukaryota</taxon>
        <taxon>Metazoa</taxon>
        <taxon>Chordata</taxon>
        <taxon>Craniata</taxon>
        <taxon>Vertebrata</taxon>
        <taxon>Euteleostomi</taxon>
        <taxon>Mammalia</taxon>
        <taxon>Eutheria</taxon>
        <taxon>Euarchontoglires</taxon>
        <taxon>Glires</taxon>
        <taxon>Rodentia</taxon>
        <taxon>Myomorpha</taxon>
        <taxon>Muroidea</taxon>
        <taxon>Cricetidae</taxon>
        <taxon>Arvicolinae</taxon>
        <taxon>Myodes</taxon>
    </lineage>
</organism>
<protein>
    <submittedName>
        <fullName evidence="1">Uncharacterized protein</fullName>
    </submittedName>
</protein>
<evidence type="ECO:0000313" key="2">
    <source>
        <dbReference type="Proteomes" id="UP001488838"/>
    </source>
</evidence>
<proteinExistence type="predicted"/>
<sequence>MDPAAGGVMGMDSSSKEMLKTSFIQGGLAHGTHKAAKPSGKQQTHHSRIDVVIDYQWHCLKEALTEALPGTASISSRSGFGGN</sequence>
<dbReference type="AlphaFoldDB" id="A0AAW0IEL0"/>
<comment type="caution">
    <text evidence="1">The sequence shown here is derived from an EMBL/GenBank/DDBJ whole genome shotgun (WGS) entry which is preliminary data.</text>
</comment>
<reference evidence="1 2" key="1">
    <citation type="journal article" date="2023" name="bioRxiv">
        <title>Conserved and derived expression patterns and positive selection on dental genes reveal complex evolutionary context of ever-growing rodent molars.</title>
        <authorList>
            <person name="Calamari Z.T."/>
            <person name="Song A."/>
            <person name="Cohen E."/>
            <person name="Akter M."/>
            <person name="Roy R.D."/>
            <person name="Hallikas O."/>
            <person name="Christensen M.M."/>
            <person name="Li P."/>
            <person name="Marangoni P."/>
            <person name="Jernvall J."/>
            <person name="Klein O.D."/>
        </authorList>
    </citation>
    <scope>NUCLEOTIDE SEQUENCE [LARGE SCALE GENOMIC DNA]</scope>
    <source>
        <strain evidence="1">V071</strain>
    </source>
</reference>
<evidence type="ECO:0000313" key="1">
    <source>
        <dbReference type="EMBL" id="KAK7812717.1"/>
    </source>
</evidence>
<dbReference type="EMBL" id="JBBHLL010000147">
    <property type="protein sequence ID" value="KAK7812717.1"/>
    <property type="molecule type" value="Genomic_DNA"/>
</dbReference>
<gene>
    <name evidence="1" type="ORF">U0070_011107</name>
</gene>
<accession>A0AAW0IEL0</accession>
<keyword evidence="2" id="KW-1185">Reference proteome</keyword>
<dbReference type="Proteomes" id="UP001488838">
    <property type="component" value="Unassembled WGS sequence"/>
</dbReference>
<name>A0AAW0IEL0_MYOGA</name>